<organism evidence="1 2">
    <name type="scientific">Blastococcus goldschmidtiae</name>
    <dbReference type="NCBI Taxonomy" id="3075546"/>
    <lineage>
        <taxon>Bacteria</taxon>
        <taxon>Bacillati</taxon>
        <taxon>Actinomycetota</taxon>
        <taxon>Actinomycetes</taxon>
        <taxon>Geodermatophilales</taxon>
        <taxon>Geodermatophilaceae</taxon>
        <taxon>Blastococcus</taxon>
    </lineage>
</organism>
<comment type="caution">
    <text evidence="1">The sequence shown here is derived from an EMBL/GenBank/DDBJ whole genome shotgun (WGS) entry which is preliminary data.</text>
</comment>
<protein>
    <submittedName>
        <fullName evidence="1">Uncharacterized protein</fullName>
    </submittedName>
</protein>
<proteinExistence type="predicted"/>
<evidence type="ECO:0000313" key="2">
    <source>
        <dbReference type="Proteomes" id="UP001183222"/>
    </source>
</evidence>
<keyword evidence="2" id="KW-1185">Reference proteome</keyword>
<sequence length="105" mass="11068">MRNHLMHWGTGAAVGALRGIWSASGVRGWRASAWHTSVRLATDQILENATGVGAPPWTWSRRDQVVDVGHKAVYSFVTGVVADRLVPLAADRGPGGAARGARGNG</sequence>
<evidence type="ECO:0000313" key="1">
    <source>
        <dbReference type="EMBL" id="MDT0274579.1"/>
    </source>
</evidence>
<dbReference type="EMBL" id="JAVREI010000001">
    <property type="protein sequence ID" value="MDT0274579.1"/>
    <property type="molecule type" value="Genomic_DNA"/>
</dbReference>
<name>A0ABU2K312_9ACTN</name>
<reference evidence="2" key="1">
    <citation type="submission" date="2023-07" db="EMBL/GenBank/DDBJ databases">
        <title>30 novel species of actinomycetes from the DSMZ collection.</title>
        <authorList>
            <person name="Nouioui I."/>
        </authorList>
    </citation>
    <scope>NUCLEOTIDE SEQUENCE [LARGE SCALE GENOMIC DNA]</scope>
    <source>
        <strain evidence="2">DSM 46792</strain>
    </source>
</reference>
<gene>
    <name evidence="1" type="ORF">RM425_01565</name>
</gene>
<accession>A0ABU2K312</accession>
<dbReference type="RefSeq" id="WP_311343425.1">
    <property type="nucleotide sequence ID" value="NZ_JAVREI010000001.1"/>
</dbReference>
<dbReference type="Proteomes" id="UP001183222">
    <property type="component" value="Unassembled WGS sequence"/>
</dbReference>